<accession>A0A6A6Z372</accession>
<protein>
    <submittedName>
        <fullName evidence="1 3">Uncharacterized protein</fullName>
    </submittedName>
</protein>
<dbReference type="GeneID" id="54467873"/>
<dbReference type="AlphaFoldDB" id="A0A6A6Z372"/>
<proteinExistence type="predicted"/>
<reference evidence="3" key="2">
    <citation type="submission" date="2020-04" db="EMBL/GenBank/DDBJ databases">
        <authorList>
            <consortium name="NCBI Genome Project"/>
        </authorList>
    </citation>
    <scope>NUCLEOTIDE SEQUENCE</scope>
    <source>
        <strain evidence="3">CBS 304.34</strain>
    </source>
</reference>
<sequence>MLHPPQAPQRHPDIPTPHHAFELQPISSISASTAPRTYALISKPVRALSTPHLNLSALRYIWTTDLCLLATGEQASWQYVLDTPAQDADRQVFTIAINSFTADGRSLLAFLWHRKSDHRTGTPYALAPHPATDAGWESLLVLGPLPAELDGWVAANVEESGVGESWYGNMVNGFRISLMLGRVTTIQPETLVAERSFPGEHQQLLRPEDIRGLGCVSDEKKAKYERAVARLWKAMQESAVDSPEYAKARKRLGEWSWKLMEVERIEGLQRAAAEAKAAED</sequence>
<gene>
    <name evidence="1 3" type="ORF">BDZ99DRAFT_550251</name>
</gene>
<keyword evidence="2" id="KW-1185">Reference proteome</keyword>
<evidence type="ECO:0000313" key="2">
    <source>
        <dbReference type="Proteomes" id="UP000504636"/>
    </source>
</evidence>
<organism evidence="1">
    <name type="scientific">Mytilinidion resinicola</name>
    <dbReference type="NCBI Taxonomy" id="574789"/>
    <lineage>
        <taxon>Eukaryota</taxon>
        <taxon>Fungi</taxon>
        <taxon>Dikarya</taxon>
        <taxon>Ascomycota</taxon>
        <taxon>Pezizomycotina</taxon>
        <taxon>Dothideomycetes</taxon>
        <taxon>Pleosporomycetidae</taxon>
        <taxon>Mytilinidiales</taxon>
        <taxon>Mytilinidiaceae</taxon>
        <taxon>Mytilinidion</taxon>
    </lineage>
</organism>
<evidence type="ECO:0000313" key="3">
    <source>
        <dbReference type="RefSeq" id="XP_033582414.1"/>
    </source>
</evidence>
<dbReference type="OrthoDB" id="10332238at2759"/>
<reference evidence="1 3" key="1">
    <citation type="journal article" date="2020" name="Stud. Mycol.">
        <title>101 Dothideomycetes genomes: a test case for predicting lifestyles and emergence of pathogens.</title>
        <authorList>
            <person name="Haridas S."/>
            <person name="Albert R."/>
            <person name="Binder M."/>
            <person name="Bloem J."/>
            <person name="Labutti K."/>
            <person name="Salamov A."/>
            <person name="Andreopoulos B."/>
            <person name="Baker S."/>
            <person name="Barry K."/>
            <person name="Bills G."/>
            <person name="Bluhm B."/>
            <person name="Cannon C."/>
            <person name="Castanera R."/>
            <person name="Culley D."/>
            <person name="Daum C."/>
            <person name="Ezra D."/>
            <person name="Gonzalez J."/>
            <person name="Henrissat B."/>
            <person name="Kuo A."/>
            <person name="Liang C."/>
            <person name="Lipzen A."/>
            <person name="Lutzoni F."/>
            <person name="Magnuson J."/>
            <person name="Mondo S."/>
            <person name="Nolan M."/>
            <person name="Ohm R."/>
            <person name="Pangilinan J."/>
            <person name="Park H.-J."/>
            <person name="Ramirez L."/>
            <person name="Alfaro M."/>
            <person name="Sun H."/>
            <person name="Tritt A."/>
            <person name="Yoshinaga Y."/>
            <person name="Zwiers L.-H."/>
            <person name="Turgeon B."/>
            <person name="Goodwin S."/>
            <person name="Spatafora J."/>
            <person name="Crous P."/>
            <person name="Grigoriev I."/>
        </authorList>
    </citation>
    <scope>NUCLEOTIDE SEQUENCE</scope>
    <source>
        <strain evidence="1 3">CBS 304.34</strain>
    </source>
</reference>
<reference evidence="3" key="3">
    <citation type="submission" date="2025-04" db="UniProtKB">
        <authorList>
            <consortium name="RefSeq"/>
        </authorList>
    </citation>
    <scope>IDENTIFICATION</scope>
    <source>
        <strain evidence="3">CBS 304.34</strain>
    </source>
</reference>
<dbReference type="RefSeq" id="XP_033582414.1">
    <property type="nucleotide sequence ID" value="XM_033726980.1"/>
</dbReference>
<dbReference type="EMBL" id="MU003694">
    <property type="protein sequence ID" value="KAF2815450.1"/>
    <property type="molecule type" value="Genomic_DNA"/>
</dbReference>
<evidence type="ECO:0000313" key="1">
    <source>
        <dbReference type="EMBL" id="KAF2815450.1"/>
    </source>
</evidence>
<name>A0A6A6Z372_9PEZI</name>
<dbReference type="Proteomes" id="UP000504636">
    <property type="component" value="Unplaced"/>
</dbReference>